<dbReference type="PRINTS" id="PR00625">
    <property type="entry name" value="JDOMAIN"/>
</dbReference>
<reference evidence="5" key="1">
    <citation type="journal article" date="2020" name="Stud. Mycol.">
        <title>101 Dothideomycetes genomes: a test case for predicting lifestyles and emergence of pathogens.</title>
        <authorList>
            <person name="Haridas S."/>
            <person name="Albert R."/>
            <person name="Binder M."/>
            <person name="Bloem J."/>
            <person name="Labutti K."/>
            <person name="Salamov A."/>
            <person name="Andreopoulos B."/>
            <person name="Baker S."/>
            <person name="Barry K."/>
            <person name="Bills G."/>
            <person name="Bluhm B."/>
            <person name="Cannon C."/>
            <person name="Castanera R."/>
            <person name="Culley D."/>
            <person name="Daum C."/>
            <person name="Ezra D."/>
            <person name="Gonzalez J."/>
            <person name="Henrissat B."/>
            <person name="Kuo A."/>
            <person name="Liang C."/>
            <person name="Lipzen A."/>
            <person name="Lutzoni F."/>
            <person name="Magnuson J."/>
            <person name="Mondo S."/>
            <person name="Nolan M."/>
            <person name="Ohm R."/>
            <person name="Pangilinan J."/>
            <person name="Park H.-J."/>
            <person name="Ramirez L."/>
            <person name="Alfaro M."/>
            <person name="Sun H."/>
            <person name="Tritt A."/>
            <person name="Yoshinaga Y."/>
            <person name="Zwiers L.-H."/>
            <person name="Turgeon B."/>
            <person name="Goodwin S."/>
            <person name="Spatafora J."/>
            <person name="Crous P."/>
            <person name="Grigoriev I."/>
        </authorList>
    </citation>
    <scope>NUCLEOTIDE SEQUENCE</scope>
    <source>
        <strain evidence="5">CBS 113979</strain>
    </source>
</reference>
<feature type="compositionally biased region" description="Basic and acidic residues" evidence="3">
    <location>
        <begin position="297"/>
        <end position="327"/>
    </location>
</feature>
<keyword evidence="1" id="KW-0143">Chaperone</keyword>
<feature type="coiled-coil region" evidence="2">
    <location>
        <begin position="128"/>
        <end position="155"/>
    </location>
</feature>
<accession>A0A6G1GV87</accession>
<dbReference type="InterPro" id="IPR051948">
    <property type="entry name" value="Hsp70_co-chaperone_J-domain"/>
</dbReference>
<keyword evidence="2" id="KW-0175">Coiled coil</keyword>
<dbReference type="AlphaFoldDB" id="A0A6G1GV87"/>
<dbReference type="OrthoDB" id="442087at2759"/>
<dbReference type="PANTHER" id="PTHR44360">
    <property type="entry name" value="DNAJ HOMOLOG SUBFAMILY B MEMBER 9"/>
    <property type="match status" value="1"/>
</dbReference>
<sequence length="424" mass="49880">MAPGPFKDHYFVLQVAPTADLIDIKKSYRKLALKHHPDKNDGSPQATKLFQQASLNAAWGVLSDPEQKINYDRDYQVHRTSQPHASSETFTAKTNGWYSANASPKAEDDEFRKQKEFKDWACAQSNKMEEIRVSLKKLNAELEDLAQKDKSYEALVNPYWDSWIKRFFGGGLRVEDMEKEKEENIQRMATRRVKEAIVSRLNAQRDALMREKLRRTGKENERQEKVRQSRQEKRSREAEEYVKEQQKAQERMEKEQAEMFQRAAEKREAEKREAERQREEDRSERSRRRGEQQAAEEYERRQEAASARERMRREEQGRQQKNRESHRNSPQPRQSQHSACRHKVFWDKVEGRQTCPHCQQLQYRFLYKCSVCETKGCAGCMKAMKNGGAPEQSSKPKRETPDTKGTMPEQSSKPKRAARGTSWW</sequence>
<dbReference type="Proteomes" id="UP000800041">
    <property type="component" value="Unassembled WGS sequence"/>
</dbReference>
<feature type="region of interest" description="Disordered" evidence="3">
    <location>
        <begin position="385"/>
        <end position="424"/>
    </location>
</feature>
<evidence type="ECO:0000259" key="4">
    <source>
        <dbReference type="PROSITE" id="PS50076"/>
    </source>
</evidence>
<feature type="region of interest" description="Disordered" evidence="3">
    <location>
        <begin position="211"/>
        <end position="339"/>
    </location>
</feature>
<feature type="compositionally biased region" description="Basic and acidic residues" evidence="3">
    <location>
        <begin position="211"/>
        <end position="284"/>
    </location>
</feature>
<dbReference type="SMART" id="SM00271">
    <property type="entry name" value="DnaJ"/>
    <property type="match status" value="1"/>
</dbReference>
<dbReference type="GO" id="GO:0051787">
    <property type="term" value="F:misfolded protein binding"/>
    <property type="evidence" value="ECO:0007669"/>
    <property type="project" value="TreeGrafter"/>
</dbReference>
<dbReference type="CDD" id="cd06257">
    <property type="entry name" value="DnaJ"/>
    <property type="match status" value="1"/>
</dbReference>
<dbReference type="SUPFAM" id="SSF46565">
    <property type="entry name" value="Chaperone J-domain"/>
    <property type="match status" value="1"/>
</dbReference>
<dbReference type="GO" id="GO:0005783">
    <property type="term" value="C:endoplasmic reticulum"/>
    <property type="evidence" value="ECO:0007669"/>
    <property type="project" value="TreeGrafter"/>
</dbReference>
<evidence type="ECO:0000313" key="5">
    <source>
        <dbReference type="EMBL" id="KAF1984873.1"/>
    </source>
</evidence>
<evidence type="ECO:0000256" key="3">
    <source>
        <dbReference type="SAM" id="MobiDB-lite"/>
    </source>
</evidence>
<dbReference type="GO" id="GO:0051087">
    <property type="term" value="F:protein-folding chaperone binding"/>
    <property type="evidence" value="ECO:0007669"/>
    <property type="project" value="TreeGrafter"/>
</dbReference>
<evidence type="ECO:0000256" key="2">
    <source>
        <dbReference type="SAM" id="Coils"/>
    </source>
</evidence>
<feature type="compositionally biased region" description="Polar residues" evidence="3">
    <location>
        <begin position="328"/>
        <end position="338"/>
    </location>
</feature>
<dbReference type="PANTHER" id="PTHR44360:SF1">
    <property type="entry name" value="DNAJ HOMOLOG SUBFAMILY B MEMBER 9"/>
    <property type="match status" value="1"/>
</dbReference>
<evidence type="ECO:0000256" key="1">
    <source>
        <dbReference type="ARBA" id="ARBA00023186"/>
    </source>
</evidence>
<protein>
    <submittedName>
        <fullName evidence="5">DnaJ-domain-containing protein</fullName>
    </submittedName>
</protein>
<dbReference type="GO" id="GO:0036503">
    <property type="term" value="P:ERAD pathway"/>
    <property type="evidence" value="ECO:0007669"/>
    <property type="project" value="TreeGrafter"/>
</dbReference>
<dbReference type="InterPro" id="IPR036869">
    <property type="entry name" value="J_dom_sf"/>
</dbReference>
<organism evidence="5 6">
    <name type="scientific">Aulographum hederae CBS 113979</name>
    <dbReference type="NCBI Taxonomy" id="1176131"/>
    <lineage>
        <taxon>Eukaryota</taxon>
        <taxon>Fungi</taxon>
        <taxon>Dikarya</taxon>
        <taxon>Ascomycota</taxon>
        <taxon>Pezizomycotina</taxon>
        <taxon>Dothideomycetes</taxon>
        <taxon>Pleosporomycetidae</taxon>
        <taxon>Aulographales</taxon>
        <taxon>Aulographaceae</taxon>
    </lineage>
</organism>
<dbReference type="InterPro" id="IPR001623">
    <property type="entry name" value="DnaJ_domain"/>
</dbReference>
<keyword evidence="6" id="KW-1185">Reference proteome</keyword>
<dbReference type="Pfam" id="PF00226">
    <property type="entry name" value="DnaJ"/>
    <property type="match status" value="1"/>
</dbReference>
<dbReference type="Gene3D" id="1.10.287.110">
    <property type="entry name" value="DnaJ domain"/>
    <property type="match status" value="1"/>
</dbReference>
<evidence type="ECO:0000313" key="6">
    <source>
        <dbReference type="Proteomes" id="UP000800041"/>
    </source>
</evidence>
<name>A0A6G1GV87_9PEZI</name>
<proteinExistence type="predicted"/>
<dbReference type="PROSITE" id="PS50076">
    <property type="entry name" value="DNAJ_2"/>
    <property type="match status" value="1"/>
</dbReference>
<dbReference type="EMBL" id="ML977165">
    <property type="protein sequence ID" value="KAF1984873.1"/>
    <property type="molecule type" value="Genomic_DNA"/>
</dbReference>
<feature type="domain" description="J" evidence="4">
    <location>
        <begin position="8"/>
        <end position="75"/>
    </location>
</feature>
<gene>
    <name evidence="5" type="ORF">K402DRAFT_455471</name>
</gene>